<accession>A0ABQ0A8J8</accession>
<protein>
    <submittedName>
        <fullName evidence="1">Esterase YqiA</fullName>
    </submittedName>
</protein>
<organism evidence="1 2">
    <name type="scientific">Sessilibacter corallicola</name>
    <dbReference type="NCBI Taxonomy" id="2904075"/>
    <lineage>
        <taxon>Bacteria</taxon>
        <taxon>Pseudomonadati</taxon>
        <taxon>Pseudomonadota</taxon>
        <taxon>Gammaproteobacteria</taxon>
        <taxon>Cellvibrionales</taxon>
        <taxon>Cellvibrionaceae</taxon>
        <taxon>Sessilibacter</taxon>
    </lineage>
</organism>
<comment type="caution">
    <text evidence="1">The sequence shown here is derived from an EMBL/GenBank/DDBJ whole genome shotgun (WGS) entry which is preliminary data.</text>
</comment>
<dbReference type="SUPFAM" id="SSF53474">
    <property type="entry name" value="alpha/beta-Hydrolases"/>
    <property type="match status" value="1"/>
</dbReference>
<dbReference type="Proteomes" id="UP001465153">
    <property type="component" value="Unassembled WGS sequence"/>
</dbReference>
<keyword evidence="2" id="KW-1185">Reference proteome</keyword>
<dbReference type="PANTHER" id="PTHR35602:SF3">
    <property type="entry name" value="ESTERASE YQIA"/>
    <property type="match status" value="1"/>
</dbReference>
<reference evidence="1 2" key="1">
    <citation type="submission" date="2024-04" db="EMBL/GenBank/DDBJ databases">
        <title>Draft genome sequence of Sessilibacter corallicola NBRC 116591.</title>
        <authorList>
            <person name="Miyakawa T."/>
            <person name="Kusuya Y."/>
            <person name="Miura T."/>
        </authorList>
    </citation>
    <scope>NUCLEOTIDE SEQUENCE [LARGE SCALE GENOMIC DNA]</scope>
    <source>
        <strain evidence="1 2">KU-00831-HH</strain>
    </source>
</reference>
<gene>
    <name evidence="1" type="primary">yqiA</name>
    <name evidence="1" type="ORF">NBRC116591_17780</name>
</gene>
<dbReference type="InterPro" id="IPR029058">
    <property type="entry name" value="AB_hydrolase_fold"/>
</dbReference>
<dbReference type="PANTHER" id="PTHR35602">
    <property type="entry name" value="ESTERASE YQIA-RELATED"/>
    <property type="match status" value="1"/>
</dbReference>
<dbReference type="EMBL" id="BAABWN010000005">
    <property type="protein sequence ID" value="GAA6167967.1"/>
    <property type="molecule type" value="Genomic_DNA"/>
</dbReference>
<name>A0ABQ0A8J8_9GAMM</name>
<evidence type="ECO:0000313" key="2">
    <source>
        <dbReference type="Proteomes" id="UP001465153"/>
    </source>
</evidence>
<dbReference type="Gene3D" id="3.40.50.1820">
    <property type="entry name" value="alpha/beta hydrolase"/>
    <property type="match status" value="1"/>
</dbReference>
<dbReference type="RefSeq" id="WP_353302624.1">
    <property type="nucleotide sequence ID" value="NZ_BAABWN010000005.1"/>
</dbReference>
<proteinExistence type="predicted"/>
<dbReference type="Pfam" id="PF05728">
    <property type="entry name" value="UPF0227"/>
    <property type="match status" value="1"/>
</dbReference>
<dbReference type="InterPro" id="IPR008886">
    <property type="entry name" value="UPF0227/Esterase_YqiA"/>
</dbReference>
<evidence type="ECO:0000313" key="1">
    <source>
        <dbReference type="EMBL" id="GAA6167967.1"/>
    </source>
</evidence>
<sequence>MAKASLIYIHGFLSSPMSHKAQVTKSWLETNRPEVEFFAPKLPPYPEETGRILQDRVESLSGPIYLMGSSLGGFWATFLAEKYDLPAIVVNPACKPQALLPDYVGKPLQNYHTQDTYELASHHIAELEAFDVAVSRTQNYWLMAQTNDETLDYRQAVAKYQSARQLIEEGGNHSFEGFENHLSDCMEFFDHFYGQRT</sequence>